<feature type="domain" description="PaaD zinc beta ribbon" evidence="2">
    <location>
        <begin position="130"/>
        <end position="173"/>
    </location>
</feature>
<dbReference type="EMBL" id="JBHSFP010000005">
    <property type="protein sequence ID" value="MFC4531361.1"/>
    <property type="molecule type" value="Genomic_DNA"/>
</dbReference>
<dbReference type="InterPro" id="IPR002744">
    <property type="entry name" value="MIP18-like"/>
</dbReference>
<proteinExistence type="predicted"/>
<dbReference type="Proteomes" id="UP001596004">
    <property type="component" value="Unassembled WGS sequence"/>
</dbReference>
<evidence type="ECO:0000259" key="1">
    <source>
        <dbReference type="Pfam" id="PF01883"/>
    </source>
</evidence>
<dbReference type="Pfam" id="PF23451">
    <property type="entry name" value="Zn_ribbon_PaaD"/>
    <property type="match status" value="1"/>
</dbReference>
<dbReference type="Gene3D" id="3.30.300.130">
    <property type="entry name" value="Fe-S cluster assembly (FSCA)"/>
    <property type="match status" value="1"/>
</dbReference>
<protein>
    <submittedName>
        <fullName evidence="3">1,2-phenylacetyl-CoA epoxidase subunit PaaD</fullName>
    </submittedName>
</protein>
<accession>A0ABV9CEP7</accession>
<comment type="caution">
    <text evidence="3">The sequence shown here is derived from an EMBL/GenBank/DDBJ whole genome shotgun (WGS) entry which is preliminary data.</text>
</comment>
<evidence type="ECO:0000313" key="3">
    <source>
        <dbReference type="EMBL" id="MFC4531361.1"/>
    </source>
</evidence>
<organism evidence="3 4">
    <name type="scientific">Sphaerisporangium dianthi</name>
    <dbReference type="NCBI Taxonomy" id="1436120"/>
    <lineage>
        <taxon>Bacteria</taxon>
        <taxon>Bacillati</taxon>
        <taxon>Actinomycetota</taxon>
        <taxon>Actinomycetes</taxon>
        <taxon>Streptosporangiales</taxon>
        <taxon>Streptosporangiaceae</taxon>
        <taxon>Sphaerisporangium</taxon>
    </lineage>
</organism>
<gene>
    <name evidence="3" type="primary">paaD</name>
    <name evidence="3" type="ORF">ACFO60_11355</name>
</gene>
<dbReference type="RefSeq" id="WP_380839917.1">
    <property type="nucleotide sequence ID" value="NZ_JBHSFP010000005.1"/>
</dbReference>
<dbReference type="NCBIfam" id="TIGR02159">
    <property type="entry name" value="PA_CoA_Oxy4"/>
    <property type="match status" value="1"/>
</dbReference>
<feature type="domain" description="MIP18 family-like" evidence="1">
    <location>
        <begin position="20"/>
        <end position="83"/>
    </location>
</feature>
<evidence type="ECO:0000313" key="4">
    <source>
        <dbReference type="Proteomes" id="UP001596004"/>
    </source>
</evidence>
<dbReference type="InterPro" id="IPR011883">
    <property type="entry name" value="PaaD-like"/>
</dbReference>
<dbReference type="InterPro" id="IPR034904">
    <property type="entry name" value="FSCA_dom_sf"/>
</dbReference>
<dbReference type="InterPro" id="IPR052339">
    <property type="entry name" value="Fe-S_Maturation_MIP18"/>
</dbReference>
<reference evidence="4" key="1">
    <citation type="journal article" date="2019" name="Int. J. Syst. Evol. Microbiol.">
        <title>The Global Catalogue of Microorganisms (GCM) 10K type strain sequencing project: providing services to taxonomists for standard genome sequencing and annotation.</title>
        <authorList>
            <consortium name="The Broad Institute Genomics Platform"/>
            <consortium name="The Broad Institute Genome Sequencing Center for Infectious Disease"/>
            <person name="Wu L."/>
            <person name="Ma J."/>
        </authorList>
    </citation>
    <scope>NUCLEOTIDE SEQUENCE [LARGE SCALE GENOMIC DNA]</scope>
    <source>
        <strain evidence="4">CGMCC 4.7132</strain>
    </source>
</reference>
<evidence type="ECO:0000259" key="2">
    <source>
        <dbReference type="Pfam" id="PF23451"/>
    </source>
</evidence>
<keyword evidence="4" id="KW-1185">Reference proteome</keyword>
<dbReference type="InterPro" id="IPR056572">
    <property type="entry name" value="Zn_ribbon_PaaD"/>
</dbReference>
<name>A0ABV9CEP7_9ACTN</name>
<dbReference type="PANTHER" id="PTHR42831:SF3">
    <property type="entry name" value="1,2-PHENYLACETYL-COA EPOXIDASE, SUBUNIT D-RELATED"/>
    <property type="match status" value="1"/>
</dbReference>
<dbReference type="PANTHER" id="PTHR42831">
    <property type="entry name" value="FE-S PROTEIN MATURATION AUXILIARY FACTOR YITW"/>
    <property type="match status" value="1"/>
</dbReference>
<dbReference type="Pfam" id="PF01883">
    <property type="entry name" value="FeS_assembly_P"/>
    <property type="match status" value="1"/>
</dbReference>
<dbReference type="SUPFAM" id="SSF117916">
    <property type="entry name" value="Fe-S cluster assembly (FSCA) domain-like"/>
    <property type="match status" value="1"/>
</dbReference>
<sequence>MGGRAGRSGGEMVSAREVARAVPDPELPMLSLADLGILRAVEETGGGGVVVTITPTYSGCPAIGAIRADLSAALRAAGYAEVEVRTLLAPAWTTDWITEEGRRKLAEAGIAPPGPAPARPAGPVPLTLGPVRRLVACPLCGSGDTEEVSRFGATACKDLWRCRVCQEPFEHVKEL</sequence>